<dbReference type="AlphaFoldDB" id="A0A151K0B5"/>
<evidence type="ECO:0000313" key="1">
    <source>
        <dbReference type="EMBL" id="KYN43249.1"/>
    </source>
</evidence>
<sequence>NRIYIIGHAMHSNHNNPVDLRKKVMFTIWILAKQESYLSARDRFNLTKSTAHSIAKEITNILIDFLPNYVRYIFKRRSHDIPGVVGIIDGCYILCKLPGRVHDARIFRIDIFRRACMAFRKIFLERGDVCSSVECTSITSTRMKVFRKNFLREKGIGIIPPGGYRYKDNHSHKALQCLGVDLAMTWRLRQRGYRVMEKRENREMHDFLENHPMLLVIYSLYQCVLKTSTFPLDQLTIYIGKQCSELIGVASNFNFDSVEGTIRCTVLPPCDLFYLMLPYRVQGKLLFGLCHAWVSCELRKAFEKGYLVTSVSEIWQFRVIRFHPRSRQSLCIQLCNRGMDNVRLILYDTDSCIYVNRGEPSEYEPRTGNFLGDMTNEFESYGRGSFIESFVSGDPKFYAYVVRTSEDRRHEICKVKGITLSYKNSRIINFNSIRKLIIDEIVTRNQACAPVLVKRKFINNRYSLPYGFRRK</sequence>
<evidence type="ECO:0000313" key="2">
    <source>
        <dbReference type="Proteomes" id="UP000078541"/>
    </source>
</evidence>
<keyword evidence="2" id="KW-1185">Reference proteome</keyword>
<dbReference type="PANTHER" id="PTHR33568">
    <property type="entry name" value="DNA POLYMERASE"/>
    <property type="match status" value="1"/>
</dbReference>
<dbReference type="PANTHER" id="PTHR33568:SF3">
    <property type="entry name" value="DNA-DIRECTED DNA POLYMERASE"/>
    <property type="match status" value="1"/>
</dbReference>
<dbReference type="STRING" id="34720.A0A151K0B5"/>
<proteinExistence type="predicted"/>
<organism evidence="1 2">
    <name type="scientific">Trachymyrmex septentrionalis</name>
    <dbReference type="NCBI Taxonomy" id="34720"/>
    <lineage>
        <taxon>Eukaryota</taxon>
        <taxon>Metazoa</taxon>
        <taxon>Ecdysozoa</taxon>
        <taxon>Arthropoda</taxon>
        <taxon>Hexapoda</taxon>
        <taxon>Insecta</taxon>
        <taxon>Pterygota</taxon>
        <taxon>Neoptera</taxon>
        <taxon>Endopterygota</taxon>
        <taxon>Hymenoptera</taxon>
        <taxon>Apocrita</taxon>
        <taxon>Aculeata</taxon>
        <taxon>Formicoidea</taxon>
        <taxon>Formicidae</taxon>
        <taxon>Myrmicinae</taxon>
        <taxon>Trachymyrmex</taxon>
    </lineage>
</organism>
<dbReference type="EMBL" id="KQ981283">
    <property type="protein sequence ID" value="KYN43249.1"/>
    <property type="molecule type" value="Genomic_DNA"/>
</dbReference>
<name>A0A151K0B5_9HYME</name>
<dbReference type="SUPFAM" id="SSF56672">
    <property type="entry name" value="DNA/RNA polymerases"/>
    <property type="match status" value="1"/>
</dbReference>
<reference evidence="1 2" key="1">
    <citation type="submission" date="2016-03" db="EMBL/GenBank/DDBJ databases">
        <title>Trachymyrmex septentrionalis WGS genome.</title>
        <authorList>
            <person name="Nygaard S."/>
            <person name="Hu H."/>
            <person name="Boomsma J."/>
            <person name="Zhang G."/>
        </authorList>
    </citation>
    <scope>NUCLEOTIDE SEQUENCE [LARGE SCALE GENOMIC DNA]</scope>
    <source>
        <strain evidence="1">Tsep2-gDNA-1</strain>
        <tissue evidence="1">Whole body</tissue>
    </source>
</reference>
<accession>A0A151K0B5</accession>
<gene>
    <name evidence="1" type="ORF">ALC56_02312</name>
</gene>
<dbReference type="InterPro" id="IPR023211">
    <property type="entry name" value="DNA_pol_palm_dom_sf"/>
</dbReference>
<dbReference type="InterPro" id="IPR043502">
    <property type="entry name" value="DNA/RNA_pol_sf"/>
</dbReference>
<dbReference type="Proteomes" id="UP000078541">
    <property type="component" value="Unassembled WGS sequence"/>
</dbReference>
<dbReference type="Gene3D" id="3.90.1600.10">
    <property type="entry name" value="Palm domain of DNA polymerase"/>
    <property type="match status" value="1"/>
</dbReference>
<protein>
    <recommendedName>
        <fullName evidence="3">Nuclease HARBI1</fullName>
    </recommendedName>
</protein>
<evidence type="ECO:0008006" key="3">
    <source>
        <dbReference type="Google" id="ProtNLM"/>
    </source>
</evidence>
<dbReference type="GO" id="GO:0071897">
    <property type="term" value="P:DNA biosynthetic process"/>
    <property type="evidence" value="ECO:0007669"/>
    <property type="project" value="UniProtKB-ARBA"/>
</dbReference>
<feature type="non-terminal residue" evidence="1">
    <location>
        <position position="1"/>
    </location>
</feature>